<dbReference type="GO" id="GO:0005783">
    <property type="term" value="C:endoplasmic reticulum"/>
    <property type="evidence" value="ECO:0007669"/>
    <property type="project" value="TreeGrafter"/>
</dbReference>
<proteinExistence type="inferred from homology"/>
<dbReference type="Pfam" id="PF00501">
    <property type="entry name" value="AMP-binding"/>
    <property type="match status" value="1"/>
</dbReference>
<comment type="catalytic activity">
    <reaction evidence="7">
        <text>a long-chain fatty acid + ATP + CoA = a long-chain fatty acyl-CoA + AMP + diphosphate</text>
        <dbReference type="Rhea" id="RHEA:15421"/>
        <dbReference type="ChEBI" id="CHEBI:30616"/>
        <dbReference type="ChEBI" id="CHEBI:33019"/>
        <dbReference type="ChEBI" id="CHEBI:57287"/>
        <dbReference type="ChEBI" id="CHEBI:57560"/>
        <dbReference type="ChEBI" id="CHEBI:83139"/>
        <dbReference type="ChEBI" id="CHEBI:456215"/>
        <dbReference type="EC" id="6.2.1.3"/>
    </reaction>
</comment>
<evidence type="ECO:0000259" key="8">
    <source>
        <dbReference type="Pfam" id="PF00501"/>
    </source>
</evidence>
<evidence type="ECO:0000256" key="1">
    <source>
        <dbReference type="ARBA" id="ARBA00006432"/>
    </source>
</evidence>
<keyword evidence="2 9" id="KW-0436">Ligase</keyword>
<dbReference type="PROSITE" id="PS00455">
    <property type="entry name" value="AMP_BINDING"/>
    <property type="match status" value="1"/>
</dbReference>
<comment type="caution">
    <text evidence="9">The sequence shown here is derived from an EMBL/GenBank/DDBJ whole genome shotgun (WGS) entry which is preliminary data.</text>
</comment>
<evidence type="ECO:0000256" key="5">
    <source>
        <dbReference type="ARBA" id="ARBA00022840"/>
    </source>
</evidence>
<evidence type="ECO:0000313" key="9">
    <source>
        <dbReference type="EMBL" id="KAH7636278.1"/>
    </source>
</evidence>
<dbReference type="GO" id="GO:0090433">
    <property type="term" value="F:palmitoyl-CoA ligase activity"/>
    <property type="evidence" value="ECO:0007669"/>
    <property type="project" value="TreeGrafter"/>
</dbReference>
<dbReference type="SUPFAM" id="SSF56801">
    <property type="entry name" value="Acetyl-CoA synthetase-like"/>
    <property type="match status" value="1"/>
</dbReference>
<name>A0A9D4SC67_DERFA</name>
<sequence length="727" mass="82756">MSNFIVKIALWNTKFLVNTYTAITLPFYTVYQRPWQKLRANKSFNVRMEKDKHGRIIYSREAAIRTDHKYFHCKTYNEALATLDRNKIKVGQRDIISEELQYDQNGQPIMVDGRHLSKMKLSDYKWFTVGQILDRADAIARGLEQLGVKKGDKVMIYADSNIEWFLIALALNRLCAITVTLFSTLGDSGVLYGLNQSESEYLIVGESLLKRIDKLDDQIRSIKKIVYIADSPNSYKSRDQAVKDSKEKLSKKYTLMSMQQLEKNGNNILPHPFPEPKIDDIMLIMYTSGTTGDPKGVVLTHENFNAFLRNLLRRDLESPIQLFNATFPAFLPMAHMFGFTANLAFFLSDGNFGFSSPATLLSSSPVHEPGQKGDINLLQPISFIGVPLVLERLLSEIYRKLNDRSPLATPIFNYLMNYKIRWRSRGYDTPIINRLVCRRINEQFGGQLKMMVVSGASFNERTHALATAALNVNCIMNAYGSTEIGGSTMMAQNDLCFGKSGIPIEGVKFYLDDWHEGGYSVNDKPNPRGELVVSGRSVALGYYKKPEETAKDFIVDEEGCRWFRSGDIGEIFPDGTLKIIDRKKDLVKLSNGEFISLGKIEAGLRTSGYVDNICIVTDPFRNDIVALILPNRQTLMQLATKLNRSLDFEQMCDDPIIIQSVLESIQKKCKELNFKKPETPVKIALVKDEWTQDNNLLTAAFKLRRKPVIDFYHDIIQQMFKEIDNKV</sequence>
<evidence type="ECO:0000256" key="6">
    <source>
        <dbReference type="ARBA" id="ARBA00026121"/>
    </source>
</evidence>
<dbReference type="Gene3D" id="3.40.50.12780">
    <property type="entry name" value="N-terminal domain of ligase-like"/>
    <property type="match status" value="1"/>
</dbReference>
<gene>
    <name evidence="9" type="ORF">HUG17_10248</name>
</gene>
<reference evidence="9" key="2">
    <citation type="journal article" date="2021" name="World Allergy Organ. J.">
        <title>Chromosome-level assembly of Dermatophagoides farinae genome and transcriptome reveals two novel allergens Der f 37 and Der f 39.</title>
        <authorList>
            <person name="Chen J."/>
            <person name="Cai Z."/>
            <person name="Fan D."/>
            <person name="Hu J."/>
            <person name="Hou Y."/>
            <person name="He Y."/>
            <person name="Zhang Z."/>
            <person name="Zhao Z."/>
            <person name="Gao P."/>
            <person name="Hu W."/>
            <person name="Sun J."/>
            <person name="Li J."/>
            <person name="Ji K."/>
        </authorList>
    </citation>
    <scope>NUCLEOTIDE SEQUENCE</scope>
    <source>
        <strain evidence="9">JKM2019</strain>
    </source>
</reference>
<reference evidence="9" key="1">
    <citation type="submission" date="2020-06" db="EMBL/GenBank/DDBJ databases">
        <authorList>
            <person name="Ji K."/>
            <person name="Li J."/>
        </authorList>
    </citation>
    <scope>NUCLEOTIDE SEQUENCE</scope>
    <source>
        <strain evidence="9">JKM2019</strain>
        <tissue evidence="9">Whole body</tissue>
    </source>
</reference>
<comment type="similarity">
    <text evidence="1">Belongs to the ATP-dependent AMP-binding enzyme family.</text>
</comment>
<keyword evidence="3" id="KW-0547">Nucleotide-binding</keyword>
<dbReference type="EMBL" id="SDOV01000010">
    <property type="protein sequence ID" value="KAH7636278.1"/>
    <property type="molecule type" value="Genomic_DNA"/>
</dbReference>
<keyword evidence="4" id="KW-0443">Lipid metabolism</keyword>
<evidence type="ECO:0000256" key="2">
    <source>
        <dbReference type="ARBA" id="ARBA00022598"/>
    </source>
</evidence>
<dbReference type="EC" id="6.2.1.3" evidence="6"/>
<dbReference type="InterPro" id="IPR020845">
    <property type="entry name" value="AMP-binding_CS"/>
</dbReference>
<keyword evidence="4" id="KW-0276">Fatty acid metabolism</keyword>
<protein>
    <recommendedName>
        <fullName evidence="6">long-chain-fatty-acid--CoA ligase</fullName>
        <ecNumber evidence="6">6.2.1.3</ecNumber>
    </recommendedName>
</protein>
<accession>A0A9D4SC67</accession>
<evidence type="ECO:0000256" key="4">
    <source>
        <dbReference type="ARBA" id="ARBA00022832"/>
    </source>
</evidence>
<feature type="domain" description="AMP-dependent synthetase/ligase" evidence="8">
    <location>
        <begin position="122"/>
        <end position="543"/>
    </location>
</feature>
<dbReference type="OrthoDB" id="1700726at2759"/>
<dbReference type="InterPro" id="IPR042099">
    <property type="entry name" value="ANL_N_sf"/>
</dbReference>
<evidence type="ECO:0000256" key="3">
    <source>
        <dbReference type="ARBA" id="ARBA00022741"/>
    </source>
</evidence>
<dbReference type="PANTHER" id="PTHR43272:SF83">
    <property type="entry name" value="ACYL-COA SYNTHETASE LONG-CHAIN, ISOFORM J"/>
    <property type="match status" value="1"/>
</dbReference>
<dbReference type="InterPro" id="IPR000873">
    <property type="entry name" value="AMP-dep_synth/lig_dom"/>
</dbReference>
<dbReference type="AlphaFoldDB" id="A0A9D4SC67"/>
<dbReference type="GO" id="GO:0005524">
    <property type="term" value="F:ATP binding"/>
    <property type="evidence" value="ECO:0007669"/>
    <property type="project" value="UniProtKB-KW"/>
</dbReference>
<dbReference type="PANTHER" id="PTHR43272">
    <property type="entry name" value="LONG-CHAIN-FATTY-ACID--COA LIGASE"/>
    <property type="match status" value="1"/>
</dbReference>
<dbReference type="GO" id="GO:0030182">
    <property type="term" value="P:neuron differentiation"/>
    <property type="evidence" value="ECO:0007669"/>
    <property type="project" value="TreeGrafter"/>
</dbReference>
<dbReference type="GO" id="GO:0035336">
    <property type="term" value="P:long-chain fatty-acyl-CoA metabolic process"/>
    <property type="evidence" value="ECO:0007669"/>
    <property type="project" value="TreeGrafter"/>
</dbReference>
<organism evidence="9">
    <name type="scientific">Dermatophagoides farinae</name>
    <name type="common">American house dust mite</name>
    <dbReference type="NCBI Taxonomy" id="6954"/>
    <lineage>
        <taxon>Eukaryota</taxon>
        <taxon>Metazoa</taxon>
        <taxon>Ecdysozoa</taxon>
        <taxon>Arthropoda</taxon>
        <taxon>Chelicerata</taxon>
        <taxon>Arachnida</taxon>
        <taxon>Acari</taxon>
        <taxon>Acariformes</taxon>
        <taxon>Sarcoptiformes</taxon>
        <taxon>Astigmata</taxon>
        <taxon>Psoroptidia</taxon>
        <taxon>Analgoidea</taxon>
        <taxon>Pyroglyphidae</taxon>
        <taxon>Dermatophagoidinae</taxon>
        <taxon>Dermatophagoides</taxon>
    </lineage>
</organism>
<dbReference type="Proteomes" id="UP000828236">
    <property type="component" value="Unassembled WGS sequence"/>
</dbReference>
<keyword evidence="5" id="KW-0067">ATP-binding</keyword>
<evidence type="ECO:0000256" key="7">
    <source>
        <dbReference type="ARBA" id="ARBA00036813"/>
    </source>
</evidence>
<dbReference type="GO" id="GO:0005886">
    <property type="term" value="C:plasma membrane"/>
    <property type="evidence" value="ECO:0007669"/>
    <property type="project" value="TreeGrafter"/>
</dbReference>
<dbReference type="GO" id="GO:0005811">
    <property type="term" value="C:lipid droplet"/>
    <property type="evidence" value="ECO:0007669"/>
    <property type="project" value="TreeGrafter"/>
</dbReference>